<evidence type="ECO:0000313" key="4">
    <source>
        <dbReference type="Proteomes" id="UP001256827"/>
    </source>
</evidence>
<protein>
    <submittedName>
        <fullName evidence="3">Diol dehydratase reactivase subunit alpha</fullName>
    </submittedName>
</protein>
<feature type="domain" description="Diol dehydratase reactivase ATPase-like" evidence="1">
    <location>
        <begin position="277"/>
        <end position="602"/>
    </location>
</feature>
<dbReference type="InterPro" id="IPR009191">
    <property type="entry name" value="DDRA"/>
</dbReference>
<organism evidence="3 4">
    <name type="scientific">Brevibacillus brevis</name>
    <name type="common">Bacillus brevis</name>
    <dbReference type="NCBI Taxonomy" id="1393"/>
    <lineage>
        <taxon>Bacteria</taxon>
        <taxon>Bacillati</taxon>
        <taxon>Bacillota</taxon>
        <taxon>Bacilli</taxon>
        <taxon>Bacillales</taxon>
        <taxon>Paenibacillaceae</taxon>
        <taxon>Brevibacillus</taxon>
    </lineage>
</organism>
<dbReference type="Pfam" id="PF18427">
    <property type="entry name" value="DDR_swiveling"/>
    <property type="match status" value="1"/>
</dbReference>
<dbReference type="Pfam" id="PF08841">
    <property type="entry name" value="DDR"/>
    <property type="match status" value="1"/>
</dbReference>
<sequence length="621" mass="65944">MRRIVAGVDVGNSSTEVALAEVAGSSVTFLGQHLVRTTGIKGTVENVKGVSLALREAAKKAGISVEAIRLIRLNDAVPVIGDLAMDLISETVITESSMIGHNPDTPGGAGLAVGVTVPIDALSEKLLPKEPCIAVVPKEFDYEWVAARINALVENGHSIEGAIVQKDDGVLIHNRLRKKMPIVDEVALIDRVPLYKRAAVEVALPGYTIRQLSNPYGLATLFRLDPDQTIQIAPVAKALVGNRSAVVIQMPKGEVVERKIEAGRIMLIGSQRRMEVPIHDGAEVIMEAYGRIGTLVDVQGETGTNVGGMFHALRENLAELTGQSAAEITISDFLAVDAVIPRSISGALAGEMAMESGVALASMVKTEKISISRVADQLQAELGIAVEVGGVEAEMAVRGALTTPGTRPPLVILDMGGGSTDAAMMTRAGEIHSVHLAGAGDMVTMLIDTELGLADRELAEKIKRNPLGKVMSLFHMQLEDGTMLFSEAPFPPETYGRVVIREEQGLTPLAGPHTLEAVREVRRSAKRRVFVTNALRALKRVIPTGNLKHLSFVIMVGGSALDFEIPQMLTDELGKYGIVAGFANVRGTEGPRNAVATGLIQAIAEQGGSRGETGRIRDDSL</sequence>
<dbReference type="InterPro" id="IPR043129">
    <property type="entry name" value="ATPase_NBD"/>
</dbReference>
<dbReference type="InterPro" id="IPR012340">
    <property type="entry name" value="NA-bd_OB-fold"/>
</dbReference>
<dbReference type="Gene3D" id="3.90.470.30">
    <property type="match status" value="1"/>
</dbReference>
<evidence type="ECO:0000259" key="2">
    <source>
        <dbReference type="Pfam" id="PF18427"/>
    </source>
</evidence>
<dbReference type="Proteomes" id="UP001256827">
    <property type="component" value="Chromosome"/>
</dbReference>
<dbReference type="EMBL" id="CP134050">
    <property type="protein sequence ID" value="WNC13949.1"/>
    <property type="molecule type" value="Genomic_DNA"/>
</dbReference>
<dbReference type="InterPro" id="IPR040916">
    <property type="entry name" value="DDR_swiveling"/>
</dbReference>
<reference evidence="3 4" key="1">
    <citation type="submission" date="2023-09" db="EMBL/GenBank/DDBJ databases">
        <title>Complete Genome and Methylome dissection of Bacillus brevis NEB573 original source of BbsI restriction endonuclease.</title>
        <authorList>
            <person name="Fomenkov A."/>
            <person name="Roberts R.D."/>
        </authorList>
    </citation>
    <scope>NUCLEOTIDE SEQUENCE [LARGE SCALE GENOMIC DNA]</scope>
    <source>
        <strain evidence="3 4">NEB573</strain>
    </source>
</reference>
<dbReference type="InterPro" id="IPR030994">
    <property type="entry name" value="DDR_dom"/>
</dbReference>
<dbReference type="RefSeq" id="WP_310765718.1">
    <property type="nucleotide sequence ID" value="NZ_CP134050.1"/>
</dbReference>
<accession>A0ABY9T388</accession>
<dbReference type="Gene3D" id="3.30.420.40">
    <property type="match status" value="2"/>
</dbReference>
<keyword evidence="4" id="KW-1185">Reference proteome</keyword>
<dbReference type="NCBIfam" id="TIGR04491">
    <property type="entry name" value="reactive_PduG"/>
    <property type="match status" value="1"/>
</dbReference>
<dbReference type="SUPFAM" id="SSF82317">
    <property type="entry name" value="Swiveling domain of dehydratase reactivase alpha subunit"/>
    <property type="match status" value="1"/>
</dbReference>
<evidence type="ECO:0000259" key="1">
    <source>
        <dbReference type="Pfam" id="PF08841"/>
    </source>
</evidence>
<dbReference type="SUPFAM" id="SSF53067">
    <property type="entry name" value="Actin-like ATPase domain"/>
    <property type="match status" value="2"/>
</dbReference>
<gene>
    <name evidence="3" type="ORF">RGB73_25215</name>
</gene>
<proteinExistence type="predicted"/>
<feature type="domain" description="DD-reactivating factor swiveling" evidence="2">
    <location>
        <begin position="93"/>
        <end position="255"/>
    </location>
</feature>
<dbReference type="InterPro" id="IPR028975">
    <property type="entry name" value="DDRA_swiveling_dom_sf"/>
</dbReference>
<name>A0ABY9T388_BREBE</name>
<dbReference type="Gene3D" id="2.40.50.140">
    <property type="entry name" value="Nucleic acid-binding proteins"/>
    <property type="match status" value="1"/>
</dbReference>
<evidence type="ECO:0000313" key="3">
    <source>
        <dbReference type="EMBL" id="WNC13949.1"/>
    </source>
</evidence>
<dbReference type="Gene3D" id="3.50.30.70">
    <property type="entry name" value="Swiveling domain of dehydratase reactivase alpha subunit"/>
    <property type="match status" value="1"/>
</dbReference>